<comment type="caution">
    <text evidence="1">The sequence shown here is derived from an EMBL/GenBank/DDBJ whole genome shotgun (WGS) entry which is preliminary data.</text>
</comment>
<dbReference type="EMBL" id="JACNLL010000071">
    <property type="protein sequence ID" value="MBC8199951.1"/>
    <property type="molecule type" value="Genomic_DNA"/>
</dbReference>
<protein>
    <submittedName>
        <fullName evidence="1">Uncharacterized protein</fullName>
    </submittedName>
</protein>
<dbReference type="AlphaFoldDB" id="A0A8J6TAV0"/>
<proteinExistence type="predicted"/>
<sequence>MLLILFQMNNMRAHHVFFTTKFTQECLEHCCFGASVSNSLANVKAGDIAFLFDGLKRIVFGPFEIISDQQRIDRRPIYGRDGRGNVRYKNRVWFKTEMAKATPMVKLYSNERDASKLSFVLNRYIIATLVANKQVNATPLTTTEGHYLIEKTLRLGNTISTNRPQIPPNIEAVFPVSVLRRPVSEAGVEVLILNKRCQGYLSEFLASFSRQASYFNQFVLGFQRQVDVLIDAQDRLVLIEIKLAKNKQNPFDQVFEYLYYCLSSFRLHCNRSKAIETIDLVAFLENGNQYLSNNAIRAFSIRCAEIGDKENVEINPHTVTYKISSESLETGVCVI</sequence>
<name>A0A8J6TAV0_9BACT</name>
<evidence type="ECO:0000313" key="2">
    <source>
        <dbReference type="Proteomes" id="UP000603545"/>
    </source>
</evidence>
<gene>
    <name evidence="1" type="ORF">H8E80_07910</name>
</gene>
<dbReference type="Proteomes" id="UP000603545">
    <property type="component" value="Unassembled WGS sequence"/>
</dbReference>
<accession>A0A8J6TAV0</accession>
<evidence type="ECO:0000313" key="1">
    <source>
        <dbReference type="EMBL" id="MBC8199951.1"/>
    </source>
</evidence>
<reference evidence="1 2" key="1">
    <citation type="submission" date="2020-08" db="EMBL/GenBank/DDBJ databases">
        <title>Bridging the membrane lipid divide: bacteria of the FCB group superphylum have the potential to synthesize archaeal ether lipids.</title>
        <authorList>
            <person name="Villanueva L."/>
            <person name="Von Meijenfeldt F.A.B."/>
            <person name="Westbye A.B."/>
            <person name="Yadav S."/>
            <person name="Hopmans E.C."/>
            <person name="Dutilh B.E."/>
            <person name="Sinninghe Damste J.S."/>
        </authorList>
    </citation>
    <scope>NUCLEOTIDE SEQUENCE [LARGE SCALE GENOMIC DNA]</scope>
    <source>
        <strain evidence="1">NIOZ-UU82</strain>
    </source>
</reference>
<organism evidence="1 2">
    <name type="scientific">Candidatus Desulfaltia bathyphila</name>
    <dbReference type="NCBI Taxonomy" id="2841697"/>
    <lineage>
        <taxon>Bacteria</taxon>
        <taxon>Pseudomonadati</taxon>
        <taxon>Thermodesulfobacteriota</taxon>
        <taxon>Desulfobacteria</taxon>
        <taxon>Desulfobacterales</taxon>
        <taxon>Desulfobacterales incertae sedis</taxon>
        <taxon>Candidatus Desulfaltia</taxon>
    </lineage>
</organism>